<protein>
    <submittedName>
        <fullName evidence="2">Uncharacterized protein</fullName>
    </submittedName>
</protein>
<organism evidence="2 3">
    <name type="scientific">Sulfoacidibacillus ferrooxidans</name>
    <dbReference type="NCBI Taxonomy" id="2005001"/>
    <lineage>
        <taxon>Bacteria</taxon>
        <taxon>Bacillati</taxon>
        <taxon>Bacillota</taxon>
        <taxon>Bacilli</taxon>
        <taxon>Bacillales</taxon>
        <taxon>Alicyclobacillaceae</taxon>
        <taxon>Sulfoacidibacillus</taxon>
    </lineage>
</organism>
<comment type="caution">
    <text evidence="2">The sequence shown here is derived from an EMBL/GenBank/DDBJ whole genome shotgun (WGS) entry which is preliminary data.</text>
</comment>
<evidence type="ECO:0000313" key="3">
    <source>
        <dbReference type="Proteomes" id="UP001139263"/>
    </source>
</evidence>
<feature type="region of interest" description="Disordered" evidence="1">
    <location>
        <begin position="61"/>
        <end position="100"/>
    </location>
</feature>
<name>A0A9X1V5P3_9BACL</name>
<dbReference type="EMBL" id="JALBUF010000001">
    <property type="protein sequence ID" value="MCI0182131.1"/>
    <property type="molecule type" value="Genomic_DNA"/>
</dbReference>
<keyword evidence="3" id="KW-1185">Reference proteome</keyword>
<evidence type="ECO:0000256" key="1">
    <source>
        <dbReference type="SAM" id="MobiDB-lite"/>
    </source>
</evidence>
<accession>A0A9X1V5P3</accession>
<gene>
    <name evidence="2" type="ORF">MM817_00387</name>
</gene>
<dbReference type="Proteomes" id="UP001139263">
    <property type="component" value="Unassembled WGS sequence"/>
</dbReference>
<evidence type="ECO:0000313" key="2">
    <source>
        <dbReference type="EMBL" id="MCI0182131.1"/>
    </source>
</evidence>
<sequence>MSSAGTAKPHMVRRGRMNGGYHMTEMQNNVQLLENLSDNRTADPCFLPLFLLFGLGASNQASSTRTGVNNPFVGGRMSPTVRKGAPYTAPPVMQRPMYPRGQMPNQVMTRPPVYPSTMSPWMAPTNSFRRG</sequence>
<dbReference type="AlphaFoldDB" id="A0A9X1V5P3"/>
<proteinExistence type="predicted"/>
<reference evidence="2" key="1">
    <citation type="submission" date="2022-03" db="EMBL/GenBank/DDBJ databases">
        <title>Draft Genome Sequence of Firmicute Strain S0AB, a Heterotrophic Iron/Sulfur-Oxidizing Extreme Acidophile.</title>
        <authorList>
            <person name="Vergara E."/>
            <person name="Pakostova E."/>
            <person name="Johnson D.B."/>
            <person name="Holmes D.S."/>
        </authorList>
    </citation>
    <scope>NUCLEOTIDE SEQUENCE</scope>
    <source>
        <strain evidence="2">S0AB</strain>
    </source>
</reference>